<gene>
    <name evidence="2" type="primary">HEM4</name>
    <name evidence="2" type="ORF">AAF712_013085</name>
</gene>
<dbReference type="InterPro" id="IPR036108">
    <property type="entry name" value="4pyrrol_syn_uPrphyn_synt_sf"/>
</dbReference>
<dbReference type="InterPro" id="IPR003754">
    <property type="entry name" value="4pyrrol_synth_uPrphyn_synth"/>
</dbReference>
<evidence type="ECO:0000313" key="2">
    <source>
        <dbReference type="EMBL" id="KAL0060113.1"/>
    </source>
</evidence>
<dbReference type="Gene3D" id="3.40.50.10090">
    <property type="match status" value="2"/>
</dbReference>
<dbReference type="EMBL" id="JBBXMP010000191">
    <property type="protein sequence ID" value="KAL0060113.1"/>
    <property type="molecule type" value="Genomic_DNA"/>
</dbReference>
<evidence type="ECO:0000259" key="1">
    <source>
        <dbReference type="Pfam" id="PF02602"/>
    </source>
</evidence>
<evidence type="ECO:0000313" key="3">
    <source>
        <dbReference type="Proteomes" id="UP001437256"/>
    </source>
</evidence>
<dbReference type="InterPro" id="IPR039793">
    <property type="entry name" value="UROS/Hem4"/>
</dbReference>
<name>A0ABR2ZFK0_9AGAR</name>
<protein>
    <submittedName>
        <fullName evidence="2">Uroporphyrinogen-III synthase</fullName>
        <ecNumber evidence="2">4.2.1.75</ecNumber>
    </submittedName>
</protein>
<feature type="domain" description="Tetrapyrrole biosynthesis uroporphyrinogen III synthase" evidence="1">
    <location>
        <begin position="18"/>
        <end position="277"/>
    </location>
</feature>
<dbReference type="EC" id="4.2.1.75" evidence="2"/>
<dbReference type="Proteomes" id="UP001437256">
    <property type="component" value="Unassembled WGS sequence"/>
</dbReference>
<comment type="caution">
    <text evidence="2">The sequence shown here is derived from an EMBL/GenBank/DDBJ whole genome shotgun (WGS) entry which is preliminary data.</text>
</comment>
<proteinExistence type="predicted"/>
<dbReference type="PANTHER" id="PTHR12390:SF0">
    <property type="entry name" value="UROPORPHYRINOGEN-III SYNTHASE"/>
    <property type="match status" value="1"/>
</dbReference>
<reference evidence="2 3" key="1">
    <citation type="submission" date="2024-05" db="EMBL/GenBank/DDBJ databases">
        <title>A draft genome resource for the thread blight pathogen Marasmius tenuissimus strain MS-2.</title>
        <authorList>
            <person name="Yulfo-Soto G.E."/>
            <person name="Baruah I.K."/>
            <person name="Amoako-Attah I."/>
            <person name="Bukari Y."/>
            <person name="Meinhardt L.W."/>
            <person name="Bailey B.A."/>
            <person name="Cohen S.P."/>
        </authorList>
    </citation>
    <scope>NUCLEOTIDE SEQUENCE [LARGE SCALE GENOMIC DNA]</scope>
    <source>
        <strain evidence="2 3">MS-2</strain>
    </source>
</reference>
<dbReference type="CDD" id="cd06578">
    <property type="entry name" value="HemD"/>
    <property type="match status" value="1"/>
</dbReference>
<keyword evidence="2" id="KW-0456">Lyase</keyword>
<sequence length="289" mass="31523">MSSKSTVILLRAPTETEDKYEAAFSAIGYASHSVPVLETSLTNIDELERIIQTGPVYDGVIITSARACEAWRDAVDSLEDRSTEITGDSWQEKPFFVVGKGTGSSLADIHARHPRSPLVPNPSLIKGEDCGNANELGRFIVEDFKSKPVKLLYLTGDKNRDTLPNILRDGDVDFHALKVYETQGSSSFPNDLRSTLDKANPDTVRWWIVFFAPSAAQFVLPYLKEHFTLPGSTDASETSKPLASIASIGPTTDTYLRETLKLHVGAMATKPTPEDLVRAITAADATGHS</sequence>
<keyword evidence="3" id="KW-1185">Reference proteome</keyword>
<dbReference type="SUPFAM" id="SSF69618">
    <property type="entry name" value="HemD-like"/>
    <property type="match status" value="1"/>
</dbReference>
<organism evidence="2 3">
    <name type="scientific">Marasmius tenuissimus</name>
    <dbReference type="NCBI Taxonomy" id="585030"/>
    <lineage>
        <taxon>Eukaryota</taxon>
        <taxon>Fungi</taxon>
        <taxon>Dikarya</taxon>
        <taxon>Basidiomycota</taxon>
        <taxon>Agaricomycotina</taxon>
        <taxon>Agaricomycetes</taxon>
        <taxon>Agaricomycetidae</taxon>
        <taxon>Agaricales</taxon>
        <taxon>Marasmiineae</taxon>
        <taxon>Marasmiaceae</taxon>
        <taxon>Marasmius</taxon>
    </lineage>
</organism>
<dbReference type="PANTHER" id="PTHR12390">
    <property type="entry name" value="UROPORPHYRINOGEN III SYNTHASE"/>
    <property type="match status" value="1"/>
</dbReference>
<dbReference type="Pfam" id="PF02602">
    <property type="entry name" value="HEM4"/>
    <property type="match status" value="1"/>
</dbReference>
<dbReference type="GO" id="GO:0004852">
    <property type="term" value="F:uroporphyrinogen-III synthase activity"/>
    <property type="evidence" value="ECO:0007669"/>
    <property type="project" value="UniProtKB-EC"/>
</dbReference>
<accession>A0ABR2ZFK0</accession>